<gene>
    <name evidence="5" type="ORF">A2989_01225</name>
</gene>
<dbReference type="CDD" id="cd03801">
    <property type="entry name" value="GT4_PimA-like"/>
    <property type="match status" value="1"/>
</dbReference>
<dbReference type="PANTHER" id="PTHR46401">
    <property type="entry name" value="GLYCOSYLTRANSFERASE WBBK-RELATED"/>
    <property type="match status" value="1"/>
</dbReference>
<dbReference type="Pfam" id="PF13439">
    <property type="entry name" value="Glyco_transf_4"/>
    <property type="match status" value="1"/>
</dbReference>
<keyword evidence="1" id="KW-0808">Transferase</keyword>
<accession>A0A1F4ZCL3</accession>
<sequence>MNILILNWRDPKNPRSGGAESVTFKYAAYWAGRGHQVIWICNSFPNCRLGETISRVRFIRIEPQLGFTVLQLFLTYPLFLIHSIWTTLGLLRRQKFDLVIDEIHGLPFFTPLYCRIRTILWVCEVAGPIWDKMYPWPINQIGKILEKLIYQIYDGVETWAISENTRRDILALNSKANVKIIPLGVDPVARPKVHKNPFPSAVFLARMVKMKGVEVALQATRDISQKLPHFKLFLVGTGPVSYVQYLRKMIDDLNISKNVEFLGKVSESDKYEILARSHFLIHPSYREGFGLTVLEAGLVGTPTIARAGSSMDELIADKVSGLIFQSDSQIAKLFIHGFTGSKYKLLSQNAGITARTHLWSQIFQKPTLL</sequence>
<feature type="domain" description="Glycosyltransferase subfamily 4-like N-terminal" evidence="4">
    <location>
        <begin position="17"/>
        <end position="187"/>
    </location>
</feature>
<dbReference type="Pfam" id="PF00534">
    <property type="entry name" value="Glycos_transf_1"/>
    <property type="match status" value="1"/>
</dbReference>
<name>A0A1F4ZCL3_9BACT</name>
<dbReference type="InterPro" id="IPR001296">
    <property type="entry name" value="Glyco_trans_1"/>
</dbReference>
<keyword evidence="2" id="KW-0472">Membrane</keyword>
<keyword evidence="2" id="KW-0812">Transmembrane</keyword>
<dbReference type="GO" id="GO:0016757">
    <property type="term" value="F:glycosyltransferase activity"/>
    <property type="evidence" value="ECO:0007669"/>
    <property type="project" value="InterPro"/>
</dbReference>
<protein>
    <recommendedName>
        <fullName evidence="7">Glycosyl transferase family 1 domain-containing protein</fullName>
    </recommendedName>
</protein>
<evidence type="ECO:0000313" key="6">
    <source>
        <dbReference type="Proteomes" id="UP000177080"/>
    </source>
</evidence>
<comment type="caution">
    <text evidence="5">The sequence shown here is derived from an EMBL/GenBank/DDBJ whole genome shotgun (WGS) entry which is preliminary data.</text>
</comment>
<dbReference type="Gene3D" id="3.40.50.2000">
    <property type="entry name" value="Glycogen Phosphorylase B"/>
    <property type="match status" value="2"/>
</dbReference>
<feature type="transmembrane region" description="Helical" evidence="2">
    <location>
        <begin position="65"/>
        <end position="85"/>
    </location>
</feature>
<reference evidence="5 6" key="1">
    <citation type="journal article" date="2016" name="Nat. Commun.">
        <title>Thousands of microbial genomes shed light on interconnected biogeochemical processes in an aquifer system.</title>
        <authorList>
            <person name="Anantharaman K."/>
            <person name="Brown C.T."/>
            <person name="Hug L.A."/>
            <person name="Sharon I."/>
            <person name="Castelle C.J."/>
            <person name="Probst A.J."/>
            <person name="Thomas B.C."/>
            <person name="Singh A."/>
            <person name="Wilkins M.J."/>
            <person name="Karaoz U."/>
            <person name="Brodie E.L."/>
            <person name="Williams K.H."/>
            <person name="Hubbard S.S."/>
            <person name="Banfield J.F."/>
        </authorList>
    </citation>
    <scope>NUCLEOTIDE SEQUENCE [LARGE SCALE GENOMIC DNA]</scope>
</reference>
<evidence type="ECO:0000259" key="3">
    <source>
        <dbReference type="Pfam" id="PF00534"/>
    </source>
</evidence>
<dbReference type="AlphaFoldDB" id="A0A1F4ZCL3"/>
<dbReference type="PANTHER" id="PTHR46401:SF2">
    <property type="entry name" value="GLYCOSYLTRANSFERASE WBBK-RELATED"/>
    <property type="match status" value="1"/>
</dbReference>
<dbReference type="GO" id="GO:0009103">
    <property type="term" value="P:lipopolysaccharide biosynthetic process"/>
    <property type="evidence" value="ECO:0007669"/>
    <property type="project" value="TreeGrafter"/>
</dbReference>
<evidence type="ECO:0008006" key="7">
    <source>
        <dbReference type="Google" id="ProtNLM"/>
    </source>
</evidence>
<keyword evidence="2" id="KW-1133">Transmembrane helix</keyword>
<evidence type="ECO:0000256" key="2">
    <source>
        <dbReference type="SAM" id="Phobius"/>
    </source>
</evidence>
<dbReference type="STRING" id="1797259.A2989_01225"/>
<feature type="domain" description="Glycosyl transferase family 1" evidence="3">
    <location>
        <begin position="197"/>
        <end position="328"/>
    </location>
</feature>
<dbReference type="InterPro" id="IPR028098">
    <property type="entry name" value="Glyco_trans_4-like_N"/>
</dbReference>
<dbReference type="Proteomes" id="UP000177080">
    <property type="component" value="Unassembled WGS sequence"/>
</dbReference>
<organism evidence="5 6">
    <name type="scientific">Candidatus Amesbacteria bacterium RIFCSPLOWO2_01_FULL_48_25</name>
    <dbReference type="NCBI Taxonomy" id="1797259"/>
    <lineage>
        <taxon>Bacteria</taxon>
        <taxon>Candidatus Amesiibacteriota</taxon>
    </lineage>
</organism>
<proteinExistence type="predicted"/>
<evidence type="ECO:0000259" key="4">
    <source>
        <dbReference type="Pfam" id="PF13439"/>
    </source>
</evidence>
<dbReference type="EMBL" id="MEXN01000003">
    <property type="protein sequence ID" value="OGD04001.1"/>
    <property type="molecule type" value="Genomic_DNA"/>
</dbReference>
<evidence type="ECO:0000313" key="5">
    <source>
        <dbReference type="EMBL" id="OGD04001.1"/>
    </source>
</evidence>
<dbReference type="SUPFAM" id="SSF53756">
    <property type="entry name" value="UDP-Glycosyltransferase/glycogen phosphorylase"/>
    <property type="match status" value="1"/>
</dbReference>
<evidence type="ECO:0000256" key="1">
    <source>
        <dbReference type="ARBA" id="ARBA00022679"/>
    </source>
</evidence>